<name>A0ABW4QZ75_9BACT</name>
<evidence type="ECO:0000313" key="3">
    <source>
        <dbReference type="EMBL" id="MFD1874315.1"/>
    </source>
</evidence>
<accession>A0ABW4QZ75</accession>
<dbReference type="NCBIfam" id="TIGR02585">
    <property type="entry name" value="cas_Cst2_DevR"/>
    <property type="match status" value="2"/>
</dbReference>
<organism evidence="3 4">
    <name type="scientific">Hymenobacter bucti</name>
    <dbReference type="NCBI Taxonomy" id="1844114"/>
    <lineage>
        <taxon>Bacteria</taxon>
        <taxon>Pseudomonadati</taxon>
        <taxon>Bacteroidota</taxon>
        <taxon>Cytophagia</taxon>
        <taxon>Cytophagales</taxon>
        <taxon>Hymenobacteraceae</taxon>
        <taxon>Hymenobacter</taxon>
    </lineage>
</organism>
<evidence type="ECO:0000313" key="4">
    <source>
        <dbReference type="Proteomes" id="UP001597197"/>
    </source>
</evidence>
<keyword evidence="4" id="KW-1185">Reference proteome</keyword>
<dbReference type="EMBL" id="JBHUFD010000006">
    <property type="protein sequence ID" value="MFD1874315.1"/>
    <property type="molecule type" value="Genomic_DNA"/>
</dbReference>
<sequence length="362" mass="40625">MKNLKTQGFVLLDTDVAALNNSGKDTQSNYDNAVATKKIMKGRSSHVYVSGQAWRYWWRQTLQKDHEWNMSPVERTKDVAFTEANPLKYADDDVFGYMRATKEEKTDEDGNILMKKGKPEMQDATVTRVSPLKNSALISVVSVQTAHSWSVMSRMDGNPVPYVKEEYGTVLKGMFSIDLQQVGTFATYNRTGYKNLTAGLQAKALQEGGELVPDEGMRNPKGEPQQLVRLPRATRLHRVQDTLRALKTMSGGAMQTNNYTDVTPKFIVLVTLQSGNHPFGHIVRSGGLFGGEVTFDKESLAEALRDYADQLTGTVFIGRRRGFMEEAFVDLTEWAKDFPNVRLGSVVEAIEGYCQELEQWMP</sequence>
<reference evidence="4" key="1">
    <citation type="journal article" date="2019" name="Int. J. Syst. Evol. Microbiol.">
        <title>The Global Catalogue of Microorganisms (GCM) 10K type strain sequencing project: providing services to taxonomists for standard genome sequencing and annotation.</title>
        <authorList>
            <consortium name="The Broad Institute Genomics Platform"/>
            <consortium name="The Broad Institute Genome Sequencing Center for Infectious Disease"/>
            <person name="Wu L."/>
            <person name="Ma J."/>
        </authorList>
    </citation>
    <scope>NUCLEOTIDE SEQUENCE [LARGE SCALE GENOMIC DNA]</scope>
    <source>
        <strain evidence="4">CGMCC 1.15795</strain>
    </source>
</reference>
<evidence type="ECO:0000256" key="2">
    <source>
        <dbReference type="ARBA" id="ARBA00025626"/>
    </source>
</evidence>
<dbReference type="InterPro" id="IPR013414">
    <property type="entry name" value="Cas7/Cst2/DevR_sub_I-B/Tneap"/>
</dbReference>
<dbReference type="Pfam" id="PF01905">
    <property type="entry name" value="DevR"/>
    <property type="match status" value="1"/>
</dbReference>
<dbReference type="NCBIfam" id="TIGR01875">
    <property type="entry name" value="cas_MJ0381"/>
    <property type="match status" value="1"/>
</dbReference>
<keyword evidence="1" id="KW-0051">Antiviral defense</keyword>
<proteinExistence type="predicted"/>
<comment type="function">
    <text evidence="2">CRISPR (clustered regularly interspaced short palindromic repeat) is an adaptive immune system that provides protection against mobile genetic elements (viruses, transposable elements and conjugative plasmids). CRISPR clusters contain spacers, sequences complementary to antecedent mobile elements, and target invading nucleic acids. CRISPR clusters are transcribed and processed into CRISPR RNA (crRNA).</text>
</comment>
<dbReference type="RefSeq" id="WP_382316004.1">
    <property type="nucleotide sequence ID" value="NZ_JBHUFD010000006.1"/>
</dbReference>
<evidence type="ECO:0000256" key="1">
    <source>
        <dbReference type="ARBA" id="ARBA00023118"/>
    </source>
</evidence>
<comment type="caution">
    <text evidence="3">The sequence shown here is derived from an EMBL/GenBank/DDBJ whole genome shotgun (WGS) entry which is preliminary data.</text>
</comment>
<dbReference type="InterPro" id="IPR010154">
    <property type="entry name" value="CRISPR-assoc_Cas7/Cst2/DevR"/>
</dbReference>
<dbReference type="Proteomes" id="UP001597197">
    <property type="component" value="Unassembled WGS sequence"/>
</dbReference>
<protein>
    <submittedName>
        <fullName evidence="3">Type I-B CRISPR-associated protein Cas7/Cst2/DevR</fullName>
    </submittedName>
</protein>
<gene>
    <name evidence="3" type="primary">cas7i</name>
    <name evidence="3" type="ORF">ACFSDX_17855</name>
</gene>